<dbReference type="GO" id="GO:0006261">
    <property type="term" value="P:DNA-templated DNA replication"/>
    <property type="evidence" value="ECO:0007669"/>
    <property type="project" value="UniProtKB-UniRule"/>
</dbReference>
<dbReference type="NCBIfam" id="NF002677">
    <property type="entry name" value="PRK02406.1"/>
    <property type="match status" value="1"/>
</dbReference>
<dbReference type="PANTHER" id="PTHR11076">
    <property type="entry name" value="DNA REPAIR POLYMERASE UMUC / TRANSFERASE FAMILY MEMBER"/>
    <property type="match status" value="1"/>
</dbReference>
<gene>
    <name evidence="4" type="primary">dinB</name>
    <name evidence="7" type="ORF">ADL17_16295</name>
</gene>
<feature type="site" description="Substrate discrimination" evidence="4">
    <location>
        <position position="16"/>
    </location>
</feature>
<organism evidence="7 8">
    <name type="scientific">Micromonospora maris</name>
    <dbReference type="NCBI Taxonomy" id="1003110"/>
    <lineage>
        <taxon>Bacteria</taxon>
        <taxon>Bacillati</taxon>
        <taxon>Actinomycetota</taxon>
        <taxon>Actinomycetes</taxon>
        <taxon>Micromonosporales</taxon>
        <taxon>Micromonosporaceae</taxon>
        <taxon>Micromonospora</taxon>
    </lineage>
</organism>
<keyword evidence="4" id="KW-0963">Cytoplasm</keyword>
<dbReference type="Pfam" id="PF11799">
    <property type="entry name" value="IMS_C"/>
    <property type="match status" value="1"/>
</dbReference>
<feature type="binding site" evidence="4">
    <location>
        <position position="101"/>
    </location>
    <ligand>
        <name>Mg(2+)</name>
        <dbReference type="ChEBI" id="CHEBI:18420"/>
    </ligand>
</feature>
<keyword evidence="4" id="KW-0460">Magnesium</keyword>
<dbReference type="GO" id="GO:0003684">
    <property type="term" value="F:damaged DNA binding"/>
    <property type="evidence" value="ECO:0007669"/>
    <property type="project" value="InterPro"/>
</dbReference>
<evidence type="ECO:0000256" key="5">
    <source>
        <dbReference type="SAM" id="MobiDB-lite"/>
    </source>
</evidence>
<keyword evidence="4" id="KW-0479">Metal-binding</keyword>
<dbReference type="Pfam" id="PF11798">
    <property type="entry name" value="IMS_HHH"/>
    <property type="match status" value="1"/>
</dbReference>
<keyword evidence="4" id="KW-0227">DNA damage</keyword>
<dbReference type="Gene3D" id="1.10.150.20">
    <property type="entry name" value="5' to 3' exonuclease, C-terminal subdomain"/>
    <property type="match status" value="1"/>
</dbReference>
<dbReference type="InterPro" id="IPR043128">
    <property type="entry name" value="Rev_trsase/Diguanyl_cyclase"/>
</dbReference>
<dbReference type="GO" id="GO:0003887">
    <property type="term" value="F:DNA-directed DNA polymerase activity"/>
    <property type="evidence" value="ECO:0007669"/>
    <property type="project" value="UniProtKB-UniRule"/>
</dbReference>
<dbReference type="GO" id="GO:0000287">
    <property type="term" value="F:magnesium ion binding"/>
    <property type="evidence" value="ECO:0007669"/>
    <property type="project" value="UniProtKB-UniRule"/>
</dbReference>
<dbReference type="NCBIfam" id="NF003015">
    <property type="entry name" value="PRK03858.1"/>
    <property type="match status" value="1"/>
</dbReference>
<comment type="caution">
    <text evidence="7">The sequence shown here is derived from an EMBL/GenBank/DDBJ whole genome shotgun (WGS) entry which is preliminary data.</text>
</comment>
<dbReference type="Pfam" id="PF00817">
    <property type="entry name" value="IMS"/>
    <property type="match status" value="1"/>
</dbReference>
<dbReference type="CDD" id="cd03586">
    <property type="entry name" value="PolY_Pol_IV_kappa"/>
    <property type="match status" value="1"/>
</dbReference>
<feature type="domain" description="UmuC" evidence="6">
    <location>
        <begin position="7"/>
        <end position="183"/>
    </location>
</feature>
<dbReference type="GO" id="GO:0042276">
    <property type="term" value="P:error-prone translesion synthesis"/>
    <property type="evidence" value="ECO:0007669"/>
    <property type="project" value="TreeGrafter"/>
</dbReference>
<dbReference type="SUPFAM" id="SSF100879">
    <property type="entry name" value="Lesion bypass DNA polymerase (Y-family), little finger domain"/>
    <property type="match status" value="1"/>
</dbReference>
<dbReference type="Gene3D" id="3.30.70.270">
    <property type="match status" value="1"/>
</dbReference>
<feature type="region of interest" description="Disordered" evidence="5">
    <location>
        <begin position="231"/>
        <end position="250"/>
    </location>
</feature>
<feature type="active site" evidence="4">
    <location>
        <position position="102"/>
    </location>
</feature>
<dbReference type="SUPFAM" id="SSF56672">
    <property type="entry name" value="DNA/RNA polymerases"/>
    <property type="match status" value="1"/>
</dbReference>
<dbReference type="InterPro" id="IPR017961">
    <property type="entry name" value="DNA_pol_Y-fam_little_finger"/>
</dbReference>
<comment type="catalytic activity">
    <reaction evidence="3 4">
        <text>DNA(n) + a 2'-deoxyribonucleoside 5'-triphosphate = DNA(n+1) + diphosphate</text>
        <dbReference type="Rhea" id="RHEA:22508"/>
        <dbReference type="Rhea" id="RHEA-COMP:17339"/>
        <dbReference type="Rhea" id="RHEA-COMP:17340"/>
        <dbReference type="ChEBI" id="CHEBI:33019"/>
        <dbReference type="ChEBI" id="CHEBI:61560"/>
        <dbReference type="ChEBI" id="CHEBI:173112"/>
        <dbReference type="EC" id="2.7.7.7"/>
    </reaction>
</comment>
<dbReference type="GO" id="GO:0009432">
    <property type="term" value="P:SOS response"/>
    <property type="evidence" value="ECO:0007669"/>
    <property type="project" value="TreeGrafter"/>
</dbReference>
<reference evidence="7 8" key="1">
    <citation type="submission" date="2015-10" db="EMBL/GenBank/DDBJ databases">
        <authorList>
            <person name="Ju K.-S."/>
            <person name="Doroghazi J.R."/>
            <person name="Metcalf W.W."/>
        </authorList>
    </citation>
    <scope>NUCLEOTIDE SEQUENCE [LARGE SCALE GENOMIC DNA]</scope>
    <source>
        <strain evidence="7 8">NRRL B-24793</strain>
    </source>
</reference>
<dbReference type="Proteomes" id="UP000053246">
    <property type="component" value="Unassembled WGS sequence"/>
</dbReference>
<dbReference type="Gene3D" id="3.30.1490.100">
    <property type="entry name" value="DNA polymerase, Y-family, little finger domain"/>
    <property type="match status" value="1"/>
</dbReference>
<dbReference type="GO" id="GO:0005829">
    <property type="term" value="C:cytosol"/>
    <property type="evidence" value="ECO:0007669"/>
    <property type="project" value="TreeGrafter"/>
</dbReference>
<dbReference type="HAMAP" id="MF_01113">
    <property type="entry name" value="DNApol_IV"/>
    <property type="match status" value="1"/>
</dbReference>
<dbReference type="InterPro" id="IPR043502">
    <property type="entry name" value="DNA/RNA_pol_sf"/>
</dbReference>
<evidence type="ECO:0000256" key="1">
    <source>
        <dbReference type="ARBA" id="ARBA00010945"/>
    </source>
</evidence>
<dbReference type="EC" id="2.7.7.7" evidence="4"/>
<proteinExistence type="inferred from homology"/>
<evidence type="ECO:0000259" key="6">
    <source>
        <dbReference type="PROSITE" id="PS50173"/>
    </source>
</evidence>
<comment type="subcellular location">
    <subcellularLocation>
        <location evidence="4">Cytoplasm</location>
    </subcellularLocation>
</comment>
<evidence type="ECO:0000256" key="2">
    <source>
        <dbReference type="ARBA" id="ARBA00025589"/>
    </source>
</evidence>
<keyword evidence="4" id="KW-0239">DNA-directed DNA polymerase</keyword>
<sequence length="395" mass="41733">MSGEATILHADLDAFYASVEQRDDPRLRGRAVIVGGGVVLAASYQAKARGVRSGMGGAQARRLCPDAVVVPPRMAAYSAASRAVFEVFRQTTPLVEGLSIDEAFLDVGGLRRLVGPPEAIAAGLRRAVREQVGLPITVGVARTKFLAKVASGVAKPDGLLVVAPAGELAFLHPLPVERLWGVGPVTADKLRRHRIRTVGDVARLGEATLVSLLGAGAGRHLHALAHNRDPRPVQVGRRRGSMGAQHALGRSGRRPAELEAILAGLVDRVTRRLRSAARTGRTITLRLRFADYARATRSHTLAKATADTPVVLGAARGLLRAAQPEIERRGVTLIGVAVGNLGDGHVQLTLPWDSDPTAELDAAVDAVRERFGSTALTRAVLLGHDAGPEMPLLPD</sequence>
<accession>A0A9X0I0V3</accession>
<name>A0A9X0I0V3_9ACTN</name>
<dbReference type="InterPro" id="IPR050116">
    <property type="entry name" value="DNA_polymerase-Y"/>
</dbReference>
<evidence type="ECO:0000256" key="4">
    <source>
        <dbReference type="HAMAP-Rule" id="MF_01113"/>
    </source>
</evidence>
<dbReference type="RefSeq" id="WP_013733973.1">
    <property type="nucleotide sequence ID" value="NZ_LMWI01000002.1"/>
</dbReference>
<dbReference type="GO" id="GO:0006281">
    <property type="term" value="P:DNA repair"/>
    <property type="evidence" value="ECO:0007669"/>
    <property type="project" value="UniProtKB-UniRule"/>
</dbReference>
<keyword evidence="4 7" id="KW-0548">Nucleotidyltransferase</keyword>
<dbReference type="InterPro" id="IPR001126">
    <property type="entry name" value="UmuC"/>
</dbReference>
<evidence type="ECO:0000313" key="7">
    <source>
        <dbReference type="EMBL" id="KUJ44714.1"/>
    </source>
</evidence>
<evidence type="ECO:0000256" key="3">
    <source>
        <dbReference type="ARBA" id="ARBA00049244"/>
    </source>
</evidence>
<comment type="similarity">
    <text evidence="1 4">Belongs to the DNA polymerase type-Y family.</text>
</comment>
<evidence type="ECO:0000313" key="8">
    <source>
        <dbReference type="Proteomes" id="UP000053246"/>
    </source>
</evidence>
<comment type="function">
    <text evidence="2 4">Poorly processive, error-prone DNA polymerase involved in untargeted mutagenesis. Copies undamaged DNA at stalled replication forks, which arise in vivo from mismatched or misaligned primer ends. These misaligned primers can be extended by PolIV. Exhibits no 3'-5' exonuclease (proofreading) activity. May be involved in translesional synthesis, in conjunction with the beta clamp from PolIII.</text>
</comment>
<keyword evidence="4" id="KW-0235">DNA replication</keyword>
<comment type="cofactor">
    <cofactor evidence="4">
        <name>Mg(2+)</name>
        <dbReference type="ChEBI" id="CHEBI:18420"/>
    </cofactor>
    <text evidence="4">Binds 2 magnesium ions per subunit.</text>
</comment>
<comment type="subunit">
    <text evidence="4">Monomer.</text>
</comment>
<dbReference type="AlphaFoldDB" id="A0A9X0I0V3"/>
<dbReference type="InterPro" id="IPR024728">
    <property type="entry name" value="PolY_HhH_motif"/>
</dbReference>
<keyword evidence="4" id="KW-0238">DNA-binding</keyword>
<dbReference type="OMA" id="YFYWIAR"/>
<keyword evidence="8" id="KW-1185">Reference proteome</keyword>
<dbReference type="EMBL" id="LMWI01000002">
    <property type="protein sequence ID" value="KUJ44714.1"/>
    <property type="molecule type" value="Genomic_DNA"/>
</dbReference>
<dbReference type="Gene3D" id="3.40.1170.60">
    <property type="match status" value="1"/>
</dbReference>
<keyword evidence="4 7" id="KW-0808">Transferase</keyword>
<keyword evidence="4" id="KW-0515">Mutator protein</keyword>
<dbReference type="InterPro" id="IPR036775">
    <property type="entry name" value="DNA_pol_Y-fam_lit_finger_sf"/>
</dbReference>
<feature type="binding site" evidence="4">
    <location>
        <position position="11"/>
    </location>
    <ligand>
        <name>Mg(2+)</name>
        <dbReference type="ChEBI" id="CHEBI:18420"/>
    </ligand>
</feature>
<protein>
    <recommendedName>
        <fullName evidence="4">DNA polymerase IV</fullName>
        <shortName evidence="4">Pol IV</shortName>
        <ecNumber evidence="4">2.7.7.7</ecNumber>
    </recommendedName>
</protein>
<dbReference type="PANTHER" id="PTHR11076:SF33">
    <property type="entry name" value="DNA POLYMERASE KAPPA"/>
    <property type="match status" value="1"/>
</dbReference>
<dbReference type="PROSITE" id="PS50173">
    <property type="entry name" value="UMUC"/>
    <property type="match status" value="1"/>
</dbReference>
<dbReference type="InterPro" id="IPR022880">
    <property type="entry name" value="DNApol_IV"/>
</dbReference>
<keyword evidence="4" id="KW-0234">DNA repair</keyword>